<keyword evidence="4" id="KW-1185">Reference proteome</keyword>
<dbReference type="OrthoDB" id="10256089at2759"/>
<reference evidence="3" key="1">
    <citation type="submission" date="2018-11" db="EMBL/GenBank/DDBJ databases">
        <authorList>
            <consortium name="Pathogen Informatics"/>
        </authorList>
    </citation>
    <scope>NUCLEOTIDE SEQUENCE</scope>
</reference>
<dbReference type="SUPFAM" id="SSF48065">
    <property type="entry name" value="DBL homology domain (DH-domain)"/>
    <property type="match status" value="1"/>
</dbReference>
<evidence type="ECO:0000259" key="2">
    <source>
        <dbReference type="PROSITE" id="PS50010"/>
    </source>
</evidence>
<dbReference type="PANTHER" id="PTHR22826:SF106">
    <property type="entry name" value="TRIO, ISOFORM A"/>
    <property type="match status" value="1"/>
</dbReference>
<comment type="caution">
    <text evidence="3">The sequence shown here is derived from an EMBL/GenBank/DDBJ whole genome shotgun (WGS) entry which is preliminary data.</text>
</comment>
<dbReference type="EMBL" id="CAAALY010061533">
    <property type="protein sequence ID" value="VEL23369.1"/>
    <property type="molecule type" value="Genomic_DNA"/>
</dbReference>
<accession>A0A448WYA5</accession>
<keyword evidence="1" id="KW-0344">Guanine-nucleotide releasing factor</keyword>
<feature type="domain" description="DH" evidence="2">
    <location>
        <begin position="48"/>
        <end position="250"/>
    </location>
</feature>
<dbReference type="Gene3D" id="1.20.900.10">
    <property type="entry name" value="Dbl homology (DH) domain"/>
    <property type="match status" value="1"/>
</dbReference>
<dbReference type="GO" id="GO:0019898">
    <property type="term" value="C:extrinsic component of membrane"/>
    <property type="evidence" value="ECO:0007669"/>
    <property type="project" value="TreeGrafter"/>
</dbReference>
<dbReference type="GO" id="GO:0005085">
    <property type="term" value="F:guanyl-nucleotide exchange factor activity"/>
    <property type="evidence" value="ECO:0007669"/>
    <property type="project" value="UniProtKB-KW"/>
</dbReference>
<name>A0A448WYA5_9PLAT</name>
<protein>
    <recommendedName>
        <fullName evidence="2">DH domain-containing protein</fullName>
    </recommendedName>
</protein>
<dbReference type="SMART" id="SM00325">
    <property type="entry name" value="RhoGEF"/>
    <property type="match status" value="1"/>
</dbReference>
<proteinExistence type="predicted"/>
<dbReference type="InterPro" id="IPR000219">
    <property type="entry name" value="DH_dom"/>
</dbReference>
<dbReference type="AlphaFoldDB" id="A0A448WYA5"/>
<gene>
    <name evidence="3" type="ORF">PXEA_LOCUS16809</name>
</gene>
<dbReference type="Pfam" id="PF00621">
    <property type="entry name" value="RhoGEF"/>
    <property type="match status" value="1"/>
</dbReference>
<evidence type="ECO:0000313" key="4">
    <source>
        <dbReference type="Proteomes" id="UP000784294"/>
    </source>
</evidence>
<organism evidence="3 4">
    <name type="scientific">Protopolystoma xenopodis</name>
    <dbReference type="NCBI Taxonomy" id="117903"/>
    <lineage>
        <taxon>Eukaryota</taxon>
        <taxon>Metazoa</taxon>
        <taxon>Spiralia</taxon>
        <taxon>Lophotrochozoa</taxon>
        <taxon>Platyhelminthes</taxon>
        <taxon>Monogenea</taxon>
        <taxon>Polyopisthocotylea</taxon>
        <taxon>Polystomatidea</taxon>
        <taxon>Polystomatidae</taxon>
        <taxon>Protopolystoma</taxon>
    </lineage>
</organism>
<sequence length="256" mass="29810">MPPAVITYLDQTHLRDVANTSQEFECFPADCHLLTSKNSSEYAKLLSSRKQPLTEIIYSEENYVKRLAFVHTTYINVPNLLSSTGPTHNPDSSEFAEMHLPSSPPPAAPEALLSRWRVLWGNWITLTEWHSAFLQKLKVSLDNDPDEIPDLFISSRTRLRSMYTKYCENHRKAALLATQHRDFFEELRIYFSDRDGILSHLMQPIQRIMRYQLPMVEVVKLTERANLSSLPIWRRALELMREIPRDAQLILEVSHF</sequence>
<dbReference type="GO" id="GO:0007411">
    <property type="term" value="P:axon guidance"/>
    <property type="evidence" value="ECO:0007669"/>
    <property type="project" value="TreeGrafter"/>
</dbReference>
<dbReference type="Proteomes" id="UP000784294">
    <property type="component" value="Unassembled WGS sequence"/>
</dbReference>
<dbReference type="InterPro" id="IPR035899">
    <property type="entry name" value="DBL_dom_sf"/>
</dbReference>
<evidence type="ECO:0000256" key="1">
    <source>
        <dbReference type="ARBA" id="ARBA00022658"/>
    </source>
</evidence>
<dbReference type="PANTHER" id="PTHR22826">
    <property type="entry name" value="RHO GUANINE EXCHANGE FACTOR-RELATED"/>
    <property type="match status" value="1"/>
</dbReference>
<evidence type="ECO:0000313" key="3">
    <source>
        <dbReference type="EMBL" id="VEL23369.1"/>
    </source>
</evidence>
<dbReference type="PROSITE" id="PS50010">
    <property type="entry name" value="DH_2"/>
    <property type="match status" value="1"/>
</dbReference>
<dbReference type="GO" id="GO:0005737">
    <property type="term" value="C:cytoplasm"/>
    <property type="evidence" value="ECO:0007669"/>
    <property type="project" value="TreeGrafter"/>
</dbReference>
<dbReference type="InterPro" id="IPR051336">
    <property type="entry name" value="RhoGEF_Guanine_NuclExch_SF"/>
</dbReference>